<gene>
    <name evidence="2" type="ORF">NAV_LOCUS8216</name>
</gene>
<protein>
    <submittedName>
        <fullName evidence="2">Uncharacterized protein</fullName>
    </submittedName>
</protein>
<keyword evidence="3" id="KW-1185">Reference proteome</keyword>
<feature type="compositionally biased region" description="Low complexity" evidence="1">
    <location>
        <begin position="22"/>
        <end position="31"/>
    </location>
</feature>
<feature type="region of interest" description="Disordered" evidence="1">
    <location>
        <begin position="22"/>
        <end position="71"/>
    </location>
</feature>
<dbReference type="AlphaFoldDB" id="A0A498STQ7"/>
<accession>A0A498STQ7</accession>
<name>A0A498STQ7_ACAVI</name>
<evidence type="ECO:0000256" key="1">
    <source>
        <dbReference type="SAM" id="MobiDB-lite"/>
    </source>
</evidence>
<dbReference type="OrthoDB" id="5872221at2759"/>
<evidence type="ECO:0000313" key="2">
    <source>
        <dbReference type="EMBL" id="VBB33425.1"/>
    </source>
</evidence>
<feature type="compositionally biased region" description="Polar residues" evidence="1">
    <location>
        <begin position="32"/>
        <end position="46"/>
    </location>
</feature>
<organism evidence="2 3">
    <name type="scientific">Acanthocheilonema viteae</name>
    <name type="common">Filarial nematode worm</name>
    <name type="synonym">Dipetalonema viteae</name>
    <dbReference type="NCBI Taxonomy" id="6277"/>
    <lineage>
        <taxon>Eukaryota</taxon>
        <taxon>Metazoa</taxon>
        <taxon>Ecdysozoa</taxon>
        <taxon>Nematoda</taxon>
        <taxon>Chromadorea</taxon>
        <taxon>Rhabditida</taxon>
        <taxon>Spirurina</taxon>
        <taxon>Spiruromorpha</taxon>
        <taxon>Filarioidea</taxon>
        <taxon>Onchocercidae</taxon>
        <taxon>Acanthocheilonema</taxon>
    </lineage>
</organism>
<dbReference type="Proteomes" id="UP000276991">
    <property type="component" value="Unassembled WGS sequence"/>
</dbReference>
<feature type="compositionally biased region" description="Basic and acidic residues" evidence="1">
    <location>
        <begin position="47"/>
        <end position="71"/>
    </location>
</feature>
<reference evidence="2 3" key="1">
    <citation type="submission" date="2018-08" db="EMBL/GenBank/DDBJ databases">
        <authorList>
            <person name="Laetsch R D."/>
            <person name="Stevens L."/>
            <person name="Kumar S."/>
            <person name="Blaxter L. M."/>
        </authorList>
    </citation>
    <scope>NUCLEOTIDE SEQUENCE [LARGE SCALE GENOMIC DNA]</scope>
</reference>
<dbReference type="EMBL" id="UPTC01002400">
    <property type="protein sequence ID" value="VBB33425.1"/>
    <property type="molecule type" value="Genomic_DNA"/>
</dbReference>
<sequence length="250" mass="28069">MIIGNDIICDKVDNTVQFRVSSSHSSDKNSSAGRLQNVDSEINSIKSRGDQEDQLRKEEETEKRGKEKVEEKEGVIRSVPIRLVRQPSEEGFHQVVKFTKRITRRGETELPEPKSSFTHTEFNEHGKCSSEKVVCAVSISKDLTNEELDGLSADIQSQPNCYQPTDKTPPSGCANNESIDLKLLNGESICAKSKEIHETIEVESDNLSQSIQTEKDQQKCNETEICLQMDDEAEMNDEELGYGKMNSNII</sequence>
<proteinExistence type="predicted"/>
<evidence type="ECO:0000313" key="3">
    <source>
        <dbReference type="Proteomes" id="UP000276991"/>
    </source>
</evidence>